<sequence>MKTISKNVLGEIQETEPIKLGAIPKKGVSIDNKSSVLKPVVLPNTNNWLEEQTIWLENKRAAYLNTVNKENMNLQHHLEVKSEEYCEAKETRKRLSRLSLFSKKQGIR</sequence>
<dbReference type="EMBL" id="GEBQ01008914">
    <property type="protein sequence ID" value="JAT31063.1"/>
    <property type="molecule type" value="Transcribed_RNA"/>
</dbReference>
<proteinExistence type="predicted"/>
<dbReference type="AlphaFoldDB" id="A0A1B6M582"/>
<reference evidence="1" key="1">
    <citation type="submission" date="2015-11" db="EMBL/GenBank/DDBJ databases">
        <title>De novo transcriptome assembly of four potential Pierce s Disease insect vectors from Arizona vineyards.</title>
        <authorList>
            <person name="Tassone E.E."/>
        </authorList>
    </citation>
    <scope>NUCLEOTIDE SEQUENCE</scope>
</reference>
<organism evidence="1">
    <name type="scientific">Graphocephala atropunctata</name>
    <dbReference type="NCBI Taxonomy" id="36148"/>
    <lineage>
        <taxon>Eukaryota</taxon>
        <taxon>Metazoa</taxon>
        <taxon>Ecdysozoa</taxon>
        <taxon>Arthropoda</taxon>
        <taxon>Hexapoda</taxon>
        <taxon>Insecta</taxon>
        <taxon>Pterygota</taxon>
        <taxon>Neoptera</taxon>
        <taxon>Paraneoptera</taxon>
        <taxon>Hemiptera</taxon>
        <taxon>Auchenorrhyncha</taxon>
        <taxon>Membracoidea</taxon>
        <taxon>Cicadellidae</taxon>
        <taxon>Cicadellinae</taxon>
        <taxon>Cicadellini</taxon>
        <taxon>Graphocephala</taxon>
    </lineage>
</organism>
<accession>A0A1B6M582</accession>
<protein>
    <submittedName>
        <fullName evidence="1">Uncharacterized protein</fullName>
    </submittedName>
</protein>
<evidence type="ECO:0000313" key="1">
    <source>
        <dbReference type="EMBL" id="JAT31063.1"/>
    </source>
</evidence>
<name>A0A1B6M582_9HEMI</name>
<gene>
    <name evidence="1" type="ORF">g.10820</name>
</gene>